<dbReference type="GO" id="GO:0046872">
    <property type="term" value="F:metal ion binding"/>
    <property type="evidence" value="ECO:0007669"/>
    <property type="project" value="UniProtKB-KW"/>
</dbReference>
<feature type="transmembrane region" description="Helical" evidence="18">
    <location>
        <begin position="133"/>
        <end position="152"/>
    </location>
</feature>
<dbReference type="FunFam" id="1.20.950.20:FF:000001">
    <property type="entry name" value="Respiratory nitrate reductase subunit gamma"/>
    <property type="match status" value="1"/>
</dbReference>
<organism evidence="20 21">
    <name type="scientific">Primorskyibacter flagellatus</name>
    <dbReference type="NCBI Taxonomy" id="1387277"/>
    <lineage>
        <taxon>Bacteria</taxon>
        <taxon>Pseudomonadati</taxon>
        <taxon>Pseudomonadota</taxon>
        <taxon>Alphaproteobacteria</taxon>
        <taxon>Rhodobacterales</taxon>
        <taxon>Roseobacteraceae</taxon>
        <taxon>Primorskyibacter</taxon>
    </lineage>
</organism>
<dbReference type="Proteomes" id="UP000192330">
    <property type="component" value="Unassembled WGS sequence"/>
</dbReference>
<feature type="binding site" description="axial binding residue" evidence="16">
    <location>
        <position position="209"/>
    </location>
    <ligand>
        <name>heme b</name>
        <dbReference type="ChEBI" id="CHEBI:60344"/>
        <label>1</label>
    </ligand>
    <ligandPart>
        <name>Fe</name>
        <dbReference type="ChEBI" id="CHEBI:18248"/>
    </ligandPart>
</feature>
<dbReference type="InterPro" id="IPR003816">
    <property type="entry name" value="Nitrate_red_gam"/>
</dbReference>
<dbReference type="NCBIfam" id="TIGR00351">
    <property type="entry name" value="narI"/>
    <property type="match status" value="1"/>
</dbReference>
<dbReference type="SUPFAM" id="SSF103501">
    <property type="entry name" value="Respiratory nitrate reductase 1 gamma chain"/>
    <property type="match status" value="1"/>
</dbReference>
<proteinExistence type="predicted"/>
<dbReference type="OrthoDB" id="9788113at2"/>
<dbReference type="PANTHER" id="PTHR30598:SF3">
    <property type="entry name" value="RESPIRATORY NITRATE REDUCTASE 1 GAMMA CHAIN"/>
    <property type="match status" value="1"/>
</dbReference>
<dbReference type="GO" id="GO:0009325">
    <property type="term" value="C:nitrate reductase complex"/>
    <property type="evidence" value="ECO:0007669"/>
    <property type="project" value="InterPro"/>
</dbReference>
<dbReference type="InterPro" id="IPR036197">
    <property type="entry name" value="NarG-like_sf"/>
</dbReference>
<reference evidence="20 21" key="1">
    <citation type="submission" date="2017-04" db="EMBL/GenBank/DDBJ databases">
        <authorList>
            <person name="Afonso C.L."/>
            <person name="Miller P.J."/>
            <person name="Scott M.A."/>
            <person name="Spackman E."/>
            <person name="Goraichik I."/>
            <person name="Dimitrov K.M."/>
            <person name="Suarez D.L."/>
            <person name="Swayne D.E."/>
        </authorList>
    </citation>
    <scope>NUCLEOTIDE SEQUENCE [LARGE SCALE GENOMIC DNA]</scope>
    <source>
        <strain evidence="20 21">CGMCC 1.12644</strain>
    </source>
</reference>
<dbReference type="AlphaFoldDB" id="A0A1W2DDS6"/>
<evidence type="ECO:0000256" key="4">
    <source>
        <dbReference type="ARBA" id="ARBA00022475"/>
    </source>
</evidence>
<dbReference type="GO" id="GO:0160182">
    <property type="term" value="F:nitrate reductase (quinone) activity"/>
    <property type="evidence" value="ECO:0007669"/>
    <property type="project" value="UniProtKB-EC"/>
</dbReference>
<evidence type="ECO:0000256" key="17">
    <source>
        <dbReference type="SAM" id="MobiDB-lite"/>
    </source>
</evidence>
<dbReference type="GO" id="GO:0005886">
    <property type="term" value="C:plasma membrane"/>
    <property type="evidence" value="ECO:0007669"/>
    <property type="project" value="UniProtKB-SubCell"/>
</dbReference>
<feature type="transmembrane region" description="Helical" evidence="18">
    <location>
        <begin position="51"/>
        <end position="72"/>
    </location>
</feature>
<keyword evidence="8" id="KW-0249">Electron transport</keyword>
<feature type="binding site" description="axial binding residue" evidence="16">
    <location>
        <position position="191"/>
    </location>
    <ligand>
        <name>heme b</name>
        <dbReference type="ChEBI" id="CHEBI:60344"/>
        <label>1</label>
    </ligand>
    <ligandPart>
        <name>Fe</name>
        <dbReference type="ChEBI" id="CHEBI:18248"/>
    </ligandPart>
</feature>
<evidence type="ECO:0000313" key="20">
    <source>
        <dbReference type="EMBL" id="SMC95627.1"/>
    </source>
</evidence>
<keyword evidence="9 18" id="KW-1133">Transmembrane helix</keyword>
<evidence type="ECO:0000256" key="16">
    <source>
        <dbReference type="PIRSR" id="PIRSR603816-1"/>
    </source>
</evidence>
<sequence length="261" mass="29533">MFANLDIDFIIFGIMPYAALTVLVVGSIARYERDPFTWKSSSSQLLRQKQLFWGSVLFHVGIITVFFGHLIGLFTPVWVLDALGVPHGLKQWMAVLIGGPAGLAALIGATILLHRRLTDSRIRATSSFADITILALIWLQLIVGLFTITQTLQHMDGAEMVRFMNWSQSILTWNVNAWSDMVDVHWLYRFHIFLGLIITALFPFTRLVHMISGFAAPFRYLLGRSGYQIVRSRRQRPLEERRDAFDARQAKPGTTVPTAGE</sequence>
<comment type="catalytic activity">
    <reaction evidence="14">
        <text>nitrate + a quinol = a quinone + nitrite + H2O</text>
        <dbReference type="Rhea" id="RHEA:56144"/>
        <dbReference type="ChEBI" id="CHEBI:15377"/>
        <dbReference type="ChEBI" id="CHEBI:16301"/>
        <dbReference type="ChEBI" id="CHEBI:17632"/>
        <dbReference type="ChEBI" id="CHEBI:24646"/>
        <dbReference type="ChEBI" id="CHEBI:132124"/>
        <dbReference type="EC" id="1.7.5.1"/>
    </reaction>
</comment>
<feature type="transmembrane region" description="Helical" evidence="18">
    <location>
        <begin position="186"/>
        <end position="204"/>
    </location>
</feature>
<feature type="compositionally biased region" description="Basic and acidic residues" evidence="17">
    <location>
        <begin position="236"/>
        <end position="249"/>
    </location>
</feature>
<dbReference type="GO" id="GO:0019645">
    <property type="term" value="P:anaerobic electron transport chain"/>
    <property type="evidence" value="ECO:0007669"/>
    <property type="project" value="UniProtKB-ARBA"/>
</dbReference>
<feature type="transmembrane region" description="Helical" evidence="18">
    <location>
        <begin position="12"/>
        <end position="31"/>
    </location>
</feature>
<feature type="region of interest" description="Disordered" evidence="17">
    <location>
        <begin position="234"/>
        <end position="261"/>
    </location>
</feature>
<evidence type="ECO:0000256" key="3">
    <source>
        <dbReference type="ARBA" id="ARBA00022448"/>
    </source>
</evidence>
<keyword evidence="21" id="KW-1185">Reference proteome</keyword>
<comment type="subunit">
    <text evidence="15">Dimer of heterotrimers each composed of an alpha, a beta and a gamma chain. Alpha and beta are catalytic chains; gamma chains are involved in binding the enzyme complex to the cytoplasmic membrane.</text>
</comment>
<keyword evidence="11 16" id="KW-0408">Iron</keyword>
<dbReference type="InterPro" id="IPR051936">
    <property type="entry name" value="Heme-iron_electron_transfer"/>
</dbReference>
<keyword evidence="4" id="KW-1003">Cell membrane</keyword>
<evidence type="ECO:0000256" key="18">
    <source>
        <dbReference type="SAM" id="Phobius"/>
    </source>
</evidence>
<name>A0A1W2DDS6_9RHOB</name>
<evidence type="ECO:0000313" key="21">
    <source>
        <dbReference type="Proteomes" id="UP000192330"/>
    </source>
</evidence>
<comment type="subcellular location">
    <subcellularLocation>
        <location evidence="1">Cell membrane</location>
        <topology evidence="1">Multi-pass membrane protein</topology>
    </subcellularLocation>
</comment>
<evidence type="ECO:0000256" key="11">
    <source>
        <dbReference type="ARBA" id="ARBA00023004"/>
    </source>
</evidence>
<dbReference type="GO" id="GO:0009055">
    <property type="term" value="F:electron transfer activity"/>
    <property type="evidence" value="ECO:0007669"/>
    <property type="project" value="TreeGrafter"/>
</dbReference>
<evidence type="ECO:0000256" key="10">
    <source>
        <dbReference type="ARBA" id="ARBA00023002"/>
    </source>
</evidence>
<evidence type="ECO:0000256" key="12">
    <source>
        <dbReference type="ARBA" id="ARBA00023063"/>
    </source>
</evidence>
<keyword evidence="3" id="KW-0813">Transport</keyword>
<evidence type="ECO:0000256" key="9">
    <source>
        <dbReference type="ARBA" id="ARBA00022989"/>
    </source>
</evidence>
<dbReference type="EC" id="1.7.5.1" evidence="2"/>
<dbReference type="RefSeq" id="WP_084353692.1">
    <property type="nucleotide sequence ID" value="NZ_FWYD01000013.1"/>
</dbReference>
<gene>
    <name evidence="20" type="ORF">SAMN06295998_11329</name>
</gene>
<dbReference type="EMBL" id="FWYD01000013">
    <property type="protein sequence ID" value="SMC95627.1"/>
    <property type="molecule type" value="Genomic_DNA"/>
</dbReference>
<keyword evidence="10" id="KW-0560">Oxidoreductase</keyword>
<evidence type="ECO:0000256" key="13">
    <source>
        <dbReference type="ARBA" id="ARBA00023136"/>
    </source>
</evidence>
<dbReference type="Gene3D" id="1.20.950.20">
    <property type="entry name" value="Transmembrane di-heme cytochromes, Chain C"/>
    <property type="match status" value="1"/>
</dbReference>
<keyword evidence="5 16" id="KW-0349">Heme</keyword>
<evidence type="ECO:0000256" key="5">
    <source>
        <dbReference type="ARBA" id="ARBA00022617"/>
    </source>
</evidence>
<accession>A0A1W2DDS6</accession>
<evidence type="ECO:0000256" key="2">
    <source>
        <dbReference type="ARBA" id="ARBA00012500"/>
    </source>
</evidence>
<keyword evidence="6 18" id="KW-0812">Transmembrane</keyword>
<feature type="domain" description="NarG-like" evidence="19">
    <location>
        <begin position="10"/>
        <end position="233"/>
    </location>
</feature>
<evidence type="ECO:0000256" key="1">
    <source>
        <dbReference type="ARBA" id="ARBA00004651"/>
    </source>
</evidence>
<keyword evidence="12" id="KW-0534">Nitrate assimilation</keyword>
<evidence type="ECO:0000259" key="19">
    <source>
        <dbReference type="Pfam" id="PF02665"/>
    </source>
</evidence>
<evidence type="ECO:0000256" key="6">
    <source>
        <dbReference type="ARBA" id="ARBA00022692"/>
    </source>
</evidence>
<evidence type="ECO:0000256" key="15">
    <source>
        <dbReference type="ARBA" id="ARBA00063882"/>
    </source>
</evidence>
<dbReference type="GO" id="GO:0020037">
    <property type="term" value="F:heme binding"/>
    <property type="evidence" value="ECO:0007669"/>
    <property type="project" value="TreeGrafter"/>
</dbReference>
<evidence type="ECO:0000256" key="8">
    <source>
        <dbReference type="ARBA" id="ARBA00022982"/>
    </source>
</evidence>
<dbReference type="STRING" id="1387277.SAMN06295998_11329"/>
<dbReference type="Pfam" id="PF02665">
    <property type="entry name" value="Nitrate_red_gam"/>
    <property type="match status" value="1"/>
</dbReference>
<feature type="binding site" description="axial binding residue" evidence="16">
    <location>
        <position position="59"/>
    </location>
    <ligand>
        <name>heme b</name>
        <dbReference type="ChEBI" id="CHEBI:60344"/>
        <label>1</label>
    </ligand>
    <ligandPart>
        <name>Fe</name>
        <dbReference type="ChEBI" id="CHEBI:18248"/>
    </ligandPart>
</feature>
<evidence type="ECO:0000256" key="7">
    <source>
        <dbReference type="ARBA" id="ARBA00022723"/>
    </source>
</evidence>
<feature type="binding site" description="axial binding residue" evidence="16">
    <location>
        <position position="69"/>
    </location>
    <ligand>
        <name>heme b</name>
        <dbReference type="ChEBI" id="CHEBI:60344"/>
        <label>1</label>
    </ligand>
    <ligandPart>
        <name>Fe</name>
        <dbReference type="ChEBI" id="CHEBI:18248"/>
    </ligandPart>
</feature>
<keyword evidence="13 18" id="KW-0472">Membrane</keyword>
<evidence type="ECO:0000256" key="14">
    <source>
        <dbReference type="ARBA" id="ARBA00048294"/>
    </source>
</evidence>
<dbReference type="GO" id="GO:0042128">
    <property type="term" value="P:nitrate assimilation"/>
    <property type="evidence" value="ECO:0007669"/>
    <property type="project" value="UniProtKB-KW"/>
</dbReference>
<feature type="transmembrane region" description="Helical" evidence="18">
    <location>
        <begin position="92"/>
        <end position="113"/>
    </location>
</feature>
<dbReference type="PANTHER" id="PTHR30598">
    <property type="entry name" value="NITRATE REDUCTASE PRIVATE CHAPERONE, REDOX ENZYME MATURATION PROTEIN REMP FAMILY"/>
    <property type="match status" value="1"/>
</dbReference>
<dbReference type="InterPro" id="IPR023234">
    <property type="entry name" value="NarG-like_domain"/>
</dbReference>
<keyword evidence="7" id="KW-0479">Metal-binding</keyword>
<protein>
    <recommendedName>
        <fullName evidence="2">nitrate reductase (quinone)</fullName>
        <ecNumber evidence="2">1.7.5.1</ecNumber>
    </recommendedName>
</protein>